<dbReference type="RefSeq" id="WP_076754833.1">
    <property type="nucleotide sequence ID" value="NZ_CP023018.1"/>
</dbReference>
<name>A0A1R3VR63_9GAMM</name>
<proteinExistence type="inferred from homology"/>
<dbReference type="Gene3D" id="3.60.21.10">
    <property type="match status" value="1"/>
</dbReference>
<keyword evidence="2" id="KW-0547">Nucleotide-binding</keyword>
<dbReference type="PROSITE" id="PS51318">
    <property type="entry name" value="TAT"/>
    <property type="match status" value="1"/>
</dbReference>
<organism evidence="5 6">
    <name type="scientific">Ectothiorhodosinus mongolicus</name>
    <dbReference type="NCBI Taxonomy" id="233100"/>
    <lineage>
        <taxon>Bacteria</taxon>
        <taxon>Pseudomonadati</taxon>
        <taxon>Pseudomonadota</taxon>
        <taxon>Gammaproteobacteria</taxon>
        <taxon>Chromatiales</taxon>
        <taxon>Ectothiorhodospiraceae</taxon>
        <taxon>Ectothiorhodosinus</taxon>
    </lineage>
</organism>
<evidence type="ECO:0000313" key="6">
    <source>
        <dbReference type="Proteomes" id="UP000223759"/>
    </source>
</evidence>
<evidence type="ECO:0000256" key="1">
    <source>
        <dbReference type="ARBA" id="ARBA00022729"/>
    </source>
</evidence>
<feature type="domain" description="Calcineurin-like phosphoesterase" evidence="3">
    <location>
        <begin position="51"/>
        <end position="309"/>
    </location>
</feature>
<dbReference type="PANTHER" id="PTHR11575">
    <property type="entry name" value="5'-NUCLEOTIDASE-RELATED"/>
    <property type="match status" value="1"/>
</dbReference>
<dbReference type="SUPFAM" id="SSF55816">
    <property type="entry name" value="5'-nucleotidase (syn. UDP-sugar hydrolase), C-terminal domain"/>
    <property type="match status" value="1"/>
</dbReference>
<dbReference type="Pfam" id="PF00149">
    <property type="entry name" value="Metallophos"/>
    <property type="match status" value="1"/>
</dbReference>
<evidence type="ECO:0000313" key="5">
    <source>
        <dbReference type="EMBL" id="SIT66537.1"/>
    </source>
</evidence>
<feature type="domain" description="5'-Nucleotidase C-terminal" evidence="4">
    <location>
        <begin position="414"/>
        <end position="545"/>
    </location>
</feature>
<reference evidence="5 6" key="1">
    <citation type="submission" date="2017-01" db="EMBL/GenBank/DDBJ databases">
        <authorList>
            <person name="Mah S.A."/>
            <person name="Swanson W.J."/>
            <person name="Moy G.W."/>
            <person name="Vacquier V.D."/>
        </authorList>
    </citation>
    <scope>NUCLEOTIDE SEQUENCE [LARGE SCALE GENOMIC DNA]</scope>
    <source>
        <strain evidence="5 6">M9</strain>
    </source>
</reference>
<keyword evidence="1" id="KW-0732">Signal</keyword>
<dbReference type="NCBIfam" id="TIGR04486">
    <property type="entry name" value="thiosulf_SoxB"/>
    <property type="match status" value="1"/>
</dbReference>
<dbReference type="Gene3D" id="6.10.140.570">
    <property type="match status" value="1"/>
</dbReference>
<dbReference type="GO" id="GO:0009166">
    <property type="term" value="P:nucleotide catabolic process"/>
    <property type="evidence" value="ECO:0007669"/>
    <property type="project" value="InterPro"/>
</dbReference>
<accession>A0A1R3VR63</accession>
<protein>
    <submittedName>
        <fullName evidence="5">Sulfate thiol esterase SoxB</fullName>
    </submittedName>
</protein>
<dbReference type="EMBL" id="FTPK01000001">
    <property type="protein sequence ID" value="SIT66537.1"/>
    <property type="molecule type" value="Genomic_DNA"/>
</dbReference>
<evidence type="ECO:0000256" key="2">
    <source>
        <dbReference type="RuleBase" id="RU362119"/>
    </source>
</evidence>
<dbReference type="PANTHER" id="PTHR11575:SF42">
    <property type="entry name" value="SULFUR OXIDATION PROTEIN SOXB"/>
    <property type="match status" value="1"/>
</dbReference>
<dbReference type="InterPro" id="IPR004843">
    <property type="entry name" value="Calcineurin-like_PHP"/>
</dbReference>
<dbReference type="STRING" id="233100.SAMN05216526_0627"/>
<dbReference type="GO" id="GO:0016787">
    <property type="term" value="F:hydrolase activity"/>
    <property type="evidence" value="ECO:0007669"/>
    <property type="project" value="UniProtKB-KW"/>
</dbReference>
<dbReference type="InterPro" id="IPR030998">
    <property type="entry name" value="Thiosulf_SoxB"/>
</dbReference>
<comment type="similarity">
    <text evidence="2">Belongs to the 5'-nucleotidase family.</text>
</comment>
<dbReference type="Gene3D" id="3.90.780.10">
    <property type="entry name" value="5'-Nucleotidase, C-terminal domain"/>
    <property type="match status" value="1"/>
</dbReference>
<dbReference type="InterPro" id="IPR036907">
    <property type="entry name" value="5'-Nucleotdase_C_sf"/>
</dbReference>
<dbReference type="PRINTS" id="PR01607">
    <property type="entry name" value="APYRASEFAMLY"/>
</dbReference>
<keyword evidence="2" id="KW-0378">Hydrolase</keyword>
<dbReference type="OrthoDB" id="9803927at2"/>
<dbReference type="InterPro" id="IPR006311">
    <property type="entry name" value="TAT_signal"/>
</dbReference>
<evidence type="ECO:0000259" key="3">
    <source>
        <dbReference type="Pfam" id="PF00149"/>
    </source>
</evidence>
<dbReference type="AlphaFoldDB" id="A0A1R3VR63"/>
<dbReference type="InterPro" id="IPR008334">
    <property type="entry name" value="5'-Nucleotdase_C"/>
</dbReference>
<evidence type="ECO:0000259" key="4">
    <source>
        <dbReference type="Pfam" id="PF02872"/>
    </source>
</evidence>
<dbReference type="InterPro" id="IPR006179">
    <property type="entry name" value="5_nucleotidase/apyrase"/>
</dbReference>
<dbReference type="GO" id="GO:0000166">
    <property type="term" value="F:nucleotide binding"/>
    <property type="evidence" value="ECO:0007669"/>
    <property type="project" value="UniProtKB-KW"/>
</dbReference>
<dbReference type="InterPro" id="IPR029052">
    <property type="entry name" value="Metallo-depent_PP-like"/>
</dbReference>
<gene>
    <name evidence="5" type="ORF">SAMN05216526_0627</name>
</gene>
<dbReference type="GO" id="GO:0030288">
    <property type="term" value="C:outer membrane-bounded periplasmic space"/>
    <property type="evidence" value="ECO:0007669"/>
    <property type="project" value="TreeGrafter"/>
</dbReference>
<dbReference type="Pfam" id="PF02872">
    <property type="entry name" value="5_nucleotid_C"/>
    <property type="match status" value="1"/>
</dbReference>
<keyword evidence="6" id="KW-1185">Reference proteome</keyword>
<dbReference type="Proteomes" id="UP000223759">
    <property type="component" value="Unassembled WGS sequence"/>
</dbReference>
<sequence length="591" mass="65082">MNLTRREFLQVMAAAGFAGIVLPGCGNGQQAASTRPLNDLYDFPPAGNVSLLHITDHHGQLLPIYFREPSINLGVAEMNGRVPHIVGARMLEHFGVSHPSPASHAYSYLDFTALSQEYGPVGGYAQLATLVKRMRDQRPGALLLDGGDSWGGGSGTGLWTNAQDMVDAQLRLGVDICTGHWEFTFGADRVMQVIENDYAGRIDFLGQNVRDRDWEEPVFKPYTIREINGVNVAVIGQAFPYTPIANPQWMFPDWSFGIRHDDMQRTVNEARAEGAEIVVVLSHNGMDVDIKLAQITRGIDVILGGHTHDAVPAPMEVRDPDGNVCLVANGGSNGKFLGVMDLDFRNGRIQGYQYRLLPIFANLIDADPEMASYIDNMRNQTVTYDGQTFNMAERLSEELAVTEDLLYRRGNFNGTFDQLICDALMEQIDAEIAFSPGFRWGTSVLPGSPITFEHVMDQTGLTYPAVTRNGMTGEMIKFILEDIGDNLFNADPFYQQGGDMVRIGGLTYSMDPTQTIGNRISDLALNGEPLQADKEYIVAGWASIAEEPPGDTGRKIWDVVSDYLQDHQTISIREVNTPRLRGVDGNAGLSL</sequence>
<dbReference type="SUPFAM" id="SSF56300">
    <property type="entry name" value="Metallo-dependent phosphatases"/>
    <property type="match status" value="1"/>
</dbReference>